<name>A0AAD6QVL2_9ROSI</name>
<protein>
    <submittedName>
        <fullName evidence="1">Uncharacterized protein</fullName>
    </submittedName>
</protein>
<dbReference type="AlphaFoldDB" id="A0AAD6QVL2"/>
<dbReference type="EMBL" id="JAQIZT010000005">
    <property type="protein sequence ID" value="KAJ6997042.1"/>
    <property type="molecule type" value="Genomic_DNA"/>
</dbReference>
<comment type="caution">
    <text evidence="1">The sequence shown here is derived from an EMBL/GenBank/DDBJ whole genome shotgun (WGS) entry which is preliminary data.</text>
</comment>
<sequence>MEVECQNSASLTSGKEKMAFIVLGLLEEDCLVSQLTHKTSQKTLTWH</sequence>
<accession>A0AAD6QVL2</accession>
<evidence type="ECO:0000313" key="1">
    <source>
        <dbReference type="EMBL" id="KAJ6997042.1"/>
    </source>
</evidence>
<evidence type="ECO:0000313" key="2">
    <source>
        <dbReference type="Proteomes" id="UP001164929"/>
    </source>
</evidence>
<proteinExistence type="predicted"/>
<dbReference type="Proteomes" id="UP001164929">
    <property type="component" value="Chromosome 5"/>
</dbReference>
<organism evidence="1 2">
    <name type="scientific">Populus alba x Populus x berolinensis</name>
    <dbReference type="NCBI Taxonomy" id="444605"/>
    <lineage>
        <taxon>Eukaryota</taxon>
        <taxon>Viridiplantae</taxon>
        <taxon>Streptophyta</taxon>
        <taxon>Embryophyta</taxon>
        <taxon>Tracheophyta</taxon>
        <taxon>Spermatophyta</taxon>
        <taxon>Magnoliopsida</taxon>
        <taxon>eudicotyledons</taxon>
        <taxon>Gunneridae</taxon>
        <taxon>Pentapetalae</taxon>
        <taxon>rosids</taxon>
        <taxon>fabids</taxon>
        <taxon>Malpighiales</taxon>
        <taxon>Salicaceae</taxon>
        <taxon>Saliceae</taxon>
        <taxon>Populus</taxon>
    </lineage>
</organism>
<reference evidence="1" key="1">
    <citation type="journal article" date="2023" name="Mol. Ecol. Resour.">
        <title>Chromosome-level genome assembly of a triploid poplar Populus alba 'Berolinensis'.</title>
        <authorList>
            <person name="Chen S."/>
            <person name="Yu Y."/>
            <person name="Wang X."/>
            <person name="Wang S."/>
            <person name="Zhang T."/>
            <person name="Zhou Y."/>
            <person name="He R."/>
            <person name="Meng N."/>
            <person name="Wang Y."/>
            <person name="Liu W."/>
            <person name="Liu Z."/>
            <person name="Liu J."/>
            <person name="Guo Q."/>
            <person name="Huang H."/>
            <person name="Sederoff R.R."/>
            <person name="Wang G."/>
            <person name="Qu G."/>
            <person name="Chen S."/>
        </authorList>
    </citation>
    <scope>NUCLEOTIDE SEQUENCE</scope>
    <source>
        <strain evidence="1">SC-2020</strain>
    </source>
</reference>
<gene>
    <name evidence="1" type="ORF">NC653_013576</name>
</gene>
<keyword evidence="2" id="KW-1185">Reference proteome</keyword>